<organism evidence="2 3">
    <name type="scientific">Jiella pacifica</name>
    <dbReference type="NCBI Taxonomy" id="2696469"/>
    <lineage>
        <taxon>Bacteria</taxon>
        <taxon>Pseudomonadati</taxon>
        <taxon>Pseudomonadota</taxon>
        <taxon>Alphaproteobacteria</taxon>
        <taxon>Hyphomicrobiales</taxon>
        <taxon>Aurantimonadaceae</taxon>
        <taxon>Jiella</taxon>
    </lineage>
</organism>
<protein>
    <submittedName>
        <fullName evidence="2">Uncharacterized protein</fullName>
    </submittedName>
</protein>
<comment type="caution">
    <text evidence="2">The sequence shown here is derived from an EMBL/GenBank/DDBJ whole genome shotgun (WGS) entry which is preliminary data.</text>
</comment>
<gene>
    <name evidence="2" type="ORF">GTK09_14890</name>
</gene>
<feature type="chain" id="PRO_5026969717" evidence="1">
    <location>
        <begin position="26"/>
        <end position="325"/>
    </location>
</feature>
<keyword evidence="3" id="KW-1185">Reference proteome</keyword>
<sequence>MSRASILHVFPAVLLVLAGATDAPAKPLSVDGAATAYVMRDGYASIDPAELDQALMTLLGESGGRVEPGADLSAIEQALLLVDLEEQPLQRARYVLRYGQQTIDRVEVSFIDLQRYNLGPAIRLDAIDSYEAENVADAEAFGVGPHVAWRFVTQPTAKLSAMLLTASRREIADEEAAGRNCLPCACLSLDPIDDLADWSDPQTAAALPPTPYPSVVSTVHDDTVTDEIAPAAQALELAIAAGIAAQGADGLLWSFPERAGHSSPDPFVVVVIDRNLGQETMSDAVIGIAKVDKDHDQRWVRLSGGVFDGRVVQTISEAAGPLVKR</sequence>
<dbReference type="Proteomes" id="UP000469011">
    <property type="component" value="Unassembled WGS sequence"/>
</dbReference>
<dbReference type="RefSeq" id="WP_163463951.1">
    <property type="nucleotide sequence ID" value="NZ_JAAAMG010000011.1"/>
</dbReference>
<keyword evidence="1" id="KW-0732">Signal</keyword>
<dbReference type="EMBL" id="JAAAMG010000011">
    <property type="protein sequence ID" value="NDW05709.1"/>
    <property type="molecule type" value="Genomic_DNA"/>
</dbReference>
<reference evidence="2 3" key="1">
    <citation type="submission" date="2020-01" db="EMBL/GenBank/DDBJ databases">
        <title>Jiella pacifica sp. nov.</title>
        <authorList>
            <person name="Xue Z."/>
            <person name="Zhu S."/>
            <person name="Chen J."/>
            <person name="Yang J."/>
        </authorList>
    </citation>
    <scope>NUCLEOTIDE SEQUENCE [LARGE SCALE GENOMIC DNA]</scope>
    <source>
        <strain evidence="2 3">40Bstr34</strain>
    </source>
</reference>
<evidence type="ECO:0000313" key="3">
    <source>
        <dbReference type="Proteomes" id="UP000469011"/>
    </source>
</evidence>
<proteinExistence type="predicted"/>
<accession>A0A6N9T7I4</accession>
<feature type="signal peptide" evidence="1">
    <location>
        <begin position="1"/>
        <end position="25"/>
    </location>
</feature>
<dbReference type="AlphaFoldDB" id="A0A6N9T7I4"/>
<evidence type="ECO:0000313" key="2">
    <source>
        <dbReference type="EMBL" id="NDW05709.1"/>
    </source>
</evidence>
<evidence type="ECO:0000256" key="1">
    <source>
        <dbReference type="SAM" id="SignalP"/>
    </source>
</evidence>
<name>A0A6N9T7I4_9HYPH</name>